<proteinExistence type="predicted"/>
<sequence length="208" mass="22616">MERRATVTSALLLASATICCAAPLRSRETPTSTVEPIALIESPTKDVNSTCADDVTRWKTNTLENRLEWDLFDPYGSRLGGIEAVGVSKDPATGVRGIQISLRVNWPLAVYRARISVDTEQTEIGPFNTQVDDLPGSALAEYWVSLSSINGACCNNHVYIAATLVVEDTISGFKESAMTSTAPYRTECSFGLNWNAPTCSVVMLCYDH</sequence>
<reference evidence="2 3" key="1">
    <citation type="journal article" date="2023" name="Nat. Commun.">
        <title>Origin of minicircular mitochondrial genomes in red algae.</title>
        <authorList>
            <person name="Lee Y."/>
            <person name="Cho C.H."/>
            <person name="Lee Y.M."/>
            <person name="Park S.I."/>
            <person name="Yang J.H."/>
            <person name="West J.A."/>
            <person name="Bhattacharya D."/>
            <person name="Yoon H.S."/>
        </authorList>
    </citation>
    <scope>NUCLEOTIDE SEQUENCE [LARGE SCALE GENOMIC DNA]</scope>
    <source>
        <strain evidence="2 3">CCMP1338</strain>
        <tissue evidence="2">Whole cell</tissue>
    </source>
</reference>
<dbReference type="EMBL" id="JAMWBK010000005">
    <property type="protein sequence ID" value="KAJ8905319.1"/>
    <property type="molecule type" value="Genomic_DNA"/>
</dbReference>
<dbReference type="AlphaFoldDB" id="A0AAV8UTE4"/>
<evidence type="ECO:0000313" key="2">
    <source>
        <dbReference type="EMBL" id="KAJ8905319.1"/>
    </source>
</evidence>
<gene>
    <name evidence="2" type="ORF">NDN08_001826</name>
</gene>
<keyword evidence="1" id="KW-0732">Signal</keyword>
<evidence type="ECO:0000313" key="3">
    <source>
        <dbReference type="Proteomes" id="UP001157974"/>
    </source>
</evidence>
<keyword evidence="3" id="KW-1185">Reference proteome</keyword>
<feature type="chain" id="PRO_5043384282" evidence="1">
    <location>
        <begin position="22"/>
        <end position="208"/>
    </location>
</feature>
<accession>A0AAV8UTE4</accession>
<organism evidence="2 3">
    <name type="scientific">Rhodosorus marinus</name>
    <dbReference type="NCBI Taxonomy" id="101924"/>
    <lineage>
        <taxon>Eukaryota</taxon>
        <taxon>Rhodophyta</taxon>
        <taxon>Stylonematophyceae</taxon>
        <taxon>Stylonematales</taxon>
        <taxon>Stylonemataceae</taxon>
        <taxon>Rhodosorus</taxon>
    </lineage>
</organism>
<protein>
    <submittedName>
        <fullName evidence="2">Uncharacterized protein</fullName>
    </submittedName>
</protein>
<name>A0AAV8UTE4_9RHOD</name>
<evidence type="ECO:0000256" key="1">
    <source>
        <dbReference type="SAM" id="SignalP"/>
    </source>
</evidence>
<comment type="caution">
    <text evidence="2">The sequence shown here is derived from an EMBL/GenBank/DDBJ whole genome shotgun (WGS) entry which is preliminary data.</text>
</comment>
<dbReference type="Proteomes" id="UP001157974">
    <property type="component" value="Unassembled WGS sequence"/>
</dbReference>
<feature type="signal peptide" evidence="1">
    <location>
        <begin position="1"/>
        <end position="21"/>
    </location>
</feature>